<dbReference type="PROSITE" id="PS50908">
    <property type="entry name" value="RWD"/>
    <property type="match status" value="1"/>
</dbReference>
<dbReference type="InterPro" id="IPR013083">
    <property type="entry name" value="Znf_RING/FYVE/PHD"/>
</dbReference>
<dbReference type="Gene3D" id="3.10.110.10">
    <property type="entry name" value="Ubiquitin Conjugating Enzyme"/>
    <property type="match status" value="1"/>
</dbReference>
<reference evidence="5 6" key="1">
    <citation type="journal article" date="2015" name="Proc. Natl. Acad. Sci. U.S.A.">
        <title>The resurrection genome of Boea hygrometrica: A blueprint for survival of dehydration.</title>
        <authorList>
            <person name="Xiao L."/>
            <person name="Yang G."/>
            <person name="Zhang L."/>
            <person name="Yang X."/>
            <person name="Zhao S."/>
            <person name="Ji Z."/>
            <person name="Zhou Q."/>
            <person name="Hu M."/>
            <person name="Wang Y."/>
            <person name="Chen M."/>
            <person name="Xu Y."/>
            <person name="Jin H."/>
            <person name="Xiao X."/>
            <person name="Hu G."/>
            <person name="Bao F."/>
            <person name="Hu Y."/>
            <person name="Wan P."/>
            <person name="Li L."/>
            <person name="Deng X."/>
            <person name="Kuang T."/>
            <person name="Xiang C."/>
            <person name="Zhu J.K."/>
            <person name="Oliver M.J."/>
            <person name="He Y."/>
        </authorList>
    </citation>
    <scope>NUCLEOTIDE SEQUENCE [LARGE SCALE GENOMIC DNA]</scope>
    <source>
        <strain evidence="6">cv. XS01</strain>
    </source>
</reference>
<evidence type="ECO:0000256" key="1">
    <source>
        <dbReference type="PROSITE-ProRule" id="PRU00175"/>
    </source>
</evidence>
<dbReference type="SMART" id="SM00591">
    <property type="entry name" value="RWD"/>
    <property type="match status" value="1"/>
</dbReference>
<dbReference type="Gene3D" id="3.30.40.10">
    <property type="entry name" value="Zinc/RING finger domain, C3HC4 (zinc finger)"/>
    <property type="match status" value="1"/>
</dbReference>
<proteinExistence type="predicted"/>
<dbReference type="PANTHER" id="PTHR13198:SF4">
    <property type="entry name" value="E3 UBIQUITIN-PROTEIN LIGASE RNF25"/>
    <property type="match status" value="1"/>
</dbReference>
<dbReference type="GO" id="GO:0061630">
    <property type="term" value="F:ubiquitin protein ligase activity"/>
    <property type="evidence" value="ECO:0007669"/>
    <property type="project" value="InterPro"/>
</dbReference>
<evidence type="ECO:0000259" key="3">
    <source>
        <dbReference type="PROSITE" id="PS50089"/>
    </source>
</evidence>
<dbReference type="InterPro" id="IPR016135">
    <property type="entry name" value="UBQ-conjugating_enzyme/RWD"/>
</dbReference>
<dbReference type="OrthoDB" id="432311at2759"/>
<feature type="domain" description="RING-type" evidence="3">
    <location>
        <begin position="121"/>
        <end position="204"/>
    </location>
</feature>
<dbReference type="Pfam" id="PF05773">
    <property type="entry name" value="RWD"/>
    <property type="match status" value="1"/>
</dbReference>
<feature type="region of interest" description="Disordered" evidence="2">
    <location>
        <begin position="294"/>
        <end position="351"/>
    </location>
</feature>
<evidence type="ECO:0000259" key="4">
    <source>
        <dbReference type="PROSITE" id="PS50908"/>
    </source>
</evidence>
<dbReference type="AlphaFoldDB" id="A0A2Z7CRS0"/>
<feature type="compositionally biased region" description="Basic residues" evidence="2">
    <location>
        <begin position="327"/>
        <end position="341"/>
    </location>
</feature>
<protein>
    <recommendedName>
        <fullName evidence="7">RWD domain-containing protein</fullName>
    </recommendedName>
</protein>
<dbReference type="FunFam" id="3.30.40.10:FF:000914">
    <property type="entry name" value="RWD domain-containing protein"/>
    <property type="match status" value="1"/>
</dbReference>
<dbReference type="InterPro" id="IPR001841">
    <property type="entry name" value="Znf_RING"/>
</dbReference>
<gene>
    <name evidence="5" type="ORF">F511_11016</name>
</gene>
<feature type="domain" description="RWD" evidence="4">
    <location>
        <begin position="8"/>
        <end position="114"/>
    </location>
</feature>
<accession>A0A2Z7CRS0</accession>
<evidence type="ECO:0000256" key="2">
    <source>
        <dbReference type="SAM" id="MobiDB-lite"/>
    </source>
</evidence>
<dbReference type="PANTHER" id="PTHR13198">
    <property type="entry name" value="RING FINGER PROTEIN 25"/>
    <property type="match status" value="1"/>
</dbReference>
<dbReference type="InterPro" id="IPR006575">
    <property type="entry name" value="RWD_dom"/>
</dbReference>
<dbReference type="EMBL" id="KQ993789">
    <property type="protein sequence ID" value="KZV49065.1"/>
    <property type="molecule type" value="Genomic_DNA"/>
</dbReference>
<evidence type="ECO:0000313" key="6">
    <source>
        <dbReference type="Proteomes" id="UP000250235"/>
    </source>
</evidence>
<dbReference type="PROSITE" id="PS50089">
    <property type="entry name" value="ZF_RING_2"/>
    <property type="match status" value="1"/>
</dbReference>
<dbReference type="SMART" id="SM00184">
    <property type="entry name" value="RING"/>
    <property type="match status" value="1"/>
</dbReference>
<keyword evidence="6" id="KW-1185">Reference proteome</keyword>
<keyword evidence="1" id="KW-0863">Zinc-finger</keyword>
<dbReference type="GO" id="GO:0016567">
    <property type="term" value="P:protein ubiquitination"/>
    <property type="evidence" value="ECO:0007669"/>
    <property type="project" value="TreeGrafter"/>
</dbReference>
<dbReference type="Proteomes" id="UP000250235">
    <property type="component" value="Unassembled WGS sequence"/>
</dbReference>
<keyword evidence="1" id="KW-0479">Metal-binding</keyword>
<dbReference type="InterPro" id="IPR039133">
    <property type="entry name" value="RNF25"/>
</dbReference>
<organism evidence="5 6">
    <name type="scientific">Dorcoceras hygrometricum</name>
    <dbReference type="NCBI Taxonomy" id="472368"/>
    <lineage>
        <taxon>Eukaryota</taxon>
        <taxon>Viridiplantae</taxon>
        <taxon>Streptophyta</taxon>
        <taxon>Embryophyta</taxon>
        <taxon>Tracheophyta</taxon>
        <taxon>Spermatophyta</taxon>
        <taxon>Magnoliopsida</taxon>
        <taxon>eudicotyledons</taxon>
        <taxon>Gunneridae</taxon>
        <taxon>Pentapetalae</taxon>
        <taxon>asterids</taxon>
        <taxon>lamiids</taxon>
        <taxon>Lamiales</taxon>
        <taxon>Gesneriaceae</taxon>
        <taxon>Didymocarpoideae</taxon>
        <taxon>Trichosporeae</taxon>
        <taxon>Loxocarpinae</taxon>
        <taxon>Dorcoceras</taxon>
    </lineage>
</organism>
<dbReference type="SUPFAM" id="SSF54495">
    <property type="entry name" value="UBC-like"/>
    <property type="match status" value="1"/>
</dbReference>
<dbReference type="GO" id="GO:0005634">
    <property type="term" value="C:nucleus"/>
    <property type="evidence" value="ECO:0007669"/>
    <property type="project" value="TreeGrafter"/>
</dbReference>
<sequence>MAEEEVLAEVEAVQAVYGDDCRIIKSYPPHLHVQLKPRTAGVSSVQFVEAIIGIQASPQYPEEAPDISVVYSKGLDEQRQEQLISSLRDKALELVSCLMLVTLCEEAAEVLSSMNHPDGCCPLCLYPIADENVGNNSRPFMKLMSCFHCFHCDCFVRWWNWILMQSETGSSNSSRASKSSGSMQDQLGTHGMMEESMRKCPVCREVFLFKDIEHMLDVIGTATHMDSDETDIDEDFLQSDSEKLRRQKYEAVLKLQQENSGLIEPKSIEVLLPGMFLPPSDVLRSTESSMVHNELQDKDVIVKSGTKPRKPGSSADRPFSKQQSKSNPKKHGPHKNSRKQSRQWIEKDNSS</sequence>
<dbReference type="CDD" id="cd23818">
    <property type="entry name" value="RWD_RNF25"/>
    <property type="match status" value="1"/>
</dbReference>
<name>A0A2Z7CRS0_9LAMI</name>
<dbReference type="GO" id="GO:0008270">
    <property type="term" value="F:zinc ion binding"/>
    <property type="evidence" value="ECO:0007669"/>
    <property type="project" value="UniProtKB-KW"/>
</dbReference>
<evidence type="ECO:0008006" key="7">
    <source>
        <dbReference type="Google" id="ProtNLM"/>
    </source>
</evidence>
<keyword evidence="1" id="KW-0862">Zinc</keyword>
<dbReference type="SUPFAM" id="SSF57850">
    <property type="entry name" value="RING/U-box"/>
    <property type="match status" value="1"/>
</dbReference>
<evidence type="ECO:0000313" key="5">
    <source>
        <dbReference type="EMBL" id="KZV49065.1"/>
    </source>
</evidence>